<name>A0A6C0KDS9_9ZZZZ</name>
<sequence length="163" mass="19306">MNPNDALNLKKLINDTEVEQTTEQIRTLKHSKKIKVSIDVICALKKRYSRLNKEQFKNIAMNQASFLYNNYTNIFNRLVSEELELDILYEFVKVLEKIENGDIDQHQGSYDIGLLLKKLYIDSTIKQDKKREKGDKRKDMKNKPKSTKNISWAQYKELYLDKE</sequence>
<feature type="compositionally biased region" description="Basic and acidic residues" evidence="1">
    <location>
        <begin position="127"/>
        <end position="142"/>
    </location>
</feature>
<feature type="region of interest" description="Disordered" evidence="1">
    <location>
        <begin position="127"/>
        <end position="149"/>
    </location>
</feature>
<evidence type="ECO:0000313" key="2">
    <source>
        <dbReference type="EMBL" id="QHU16185.1"/>
    </source>
</evidence>
<evidence type="ECO:0000256" key="1">
    <source>
        <dbReference type="SAM" id="MobiDB-lite"/>
    </source>
</evidence>
<dbReference type="EMBL" id="MN740877">
    <property type="protein sequence ID" value="QHU16185.1"/>
    <property type="molecule type" value="Genomic_DNA"/>
</dbReference>
<accession>A0A6C0KDS9</accession>
<reference evidence="2" key="1">
    <citation type="journal article" date="2020" name="Nature">
        <title>Giant virus diversity and host interactions through global metagenomics.</title>
        <authorList>
            <person name="Schulz F."/>
            <person name="Roux S."/>
            <person name="Paez-Espino D."/>
            <person name="Jungbluth S."/>
            <person name="Walsh D.A."/>
            <person name="Denef V.J."/>
            <person name="McMahon K.D."/>
            <person name="Konstantinidis K.T."/>
            <person name="Eloe-Fadrosh E.A."/>
            <person name="Kyrpides N.C."/>
            <person name="Woyke T."/>
        </authorList>
    </citation>
    <scope>NUCLEOTIDE SEQUENCE</scope>
    <source>
        <strain evidence="2">GVMAG-S-3300011013-78</strain>
    </source>
</reference>
<dbReference type="AlphaFoldDB" id="A0A6C0KDS9"/>
<protein>
    <submittedName>
        <fullName evidence="2">Uncharacterized protein</fullName>
    </submittedName>
</protein>
<organism evidence="2">
    <name type="scientific">viral metagenome</name>
    <dbReference type="NCBI Taxonomy" id="1070528"/>
    <lineage>
        <taxon>unclassified sequences</taxon>
        <taxon>metagenomes</taxon>
        <taxon>organismal metagenomes</taxon>
    </lineage>
</organism>
<proteinExistence type="predicted"/>